<protein>
    <recommendedName>
        <fullName evidence="3">DUF4241 domain-containing protein</fullName>
    </recommendedName>
</protein>
<keyword evidence="2" id="KW-1185">Reference proteome</keyword>
<organism evidence="1 2">
    <name type="scientific">Kitasatospora nipponensis</name>
    <dbReference type="NCBI Taxonomy" id="258049"/>
    <lineage>
        <taxon>Bacteria</taxon>
        <taxon>Bacillati</taxon>
        <taxon>Actinomycetota</taxon>
        <taxon>Actinomycetes</taxon>
        <taxon>Kitasatosporales</taxon>
        <taxon>Streptomycetaceae</taxon>
        <taxon>Kitasatospora</taxon>
    </lineage>
</organism>
<reference evidence="1 2" key="1">
    <citation type="journal article" date="2019" name="Int. J. Syst. Evol. Microbiol.">
        <title>The Global Catalogue of Microorganisms (GCM) 10K type strain sequencing project: providing services to taxonomists for standard genome sequencing and annotation.</title>
        <authorList>
            <consortium name="The Broad Institute Genomics Platform"/>
            <consortium name="The Broad Institute Genome Sequencing Center for Infectious Disease"/>
            <person name="Wu L."/>
            <person name="Ma J."/>
        </authorList>
    </citation>
    <scope>NUCLEOTIDE SEQUENCE [LARGE SCALE GENOMIC DNA]</scope>
    <source>
        <strain evidence="1 2">JCM 13004</strain>
    </source>
</reference>
<accession>A0ABN1WDK5</accession>
<evidence type="ECO:0000313" key="1">
    <source>
        <dbReference type="EMBL" id="GAA1246786.1"/>
    </source>
</evidence>
<dbReference type="RefSeq" id="WP_344443396.1">
    <property type="nucleotide sequence ID" value="NZ_BAAALF010000077.1"/>
</dbReference>
<comment type="caution">
    <text evidence="1">The sequence shown here is derived from an EMBL/GenBank/DDBJ whole genome shotgun (WGS) entry which is preliminary data.</text>
</comment>
<evidence type="ECO:0008006" key="3">
    <source>
        <dbReference type="Google" id="ProtNLM"/>
    </source>
</evidence>
<sequence length="252" mass="27543">MGYTPDVRLAAGPEESWLLGTAFTPGARLGTRLDDPTIAVHVVEVAEVTMLRIPSGRVIVDSPWPDEGDLQLRTPVGRELLERVPPGSYQVEAAWTESPYEFMGEYFDGREVGAVRLRIVDDPVAVWEMALGVDDDIAALSSGDRIGFNSEANSACFADASAWQELAAPFRQFWKGLQSGDEQPLATESLCDESFERTSDEALAADLMTFPSEGETVVWLGRTESGTIASIVTVVAYGRHWSEERRLATGRS</sequence>
<evidence type="ECO:0000313" key="2">
    <source>
        <dbReference type="Proteomes" id="UP001500037"/>
    </source>
</evidence>
<dbReference type="EMBL" id="BAAALF010000077">
    <property type="protein sequence ID" value="GAA1246786.1"/>
    <property type="molecule type" value="Genomic_DNA"/>
</dbReference>
<dbReference type="Proteomes" id="UP001500037">
    <property type="component" value="Unassembled WGS sequence"/>
</dbReference>
<gene>
    <name evidence="1" type="ORF">GCM10009665_42150</name>
</gene>
<proteinExistence type="predicted"/>
<dbReference type="InterPro" id="IPR025335">
    <property type="entry name" value="DUF4241"/>
</dbReference>
<name>A0ABN1WDK5_9ACTN</name>
<dbReference type="Pfam" id="PF14025">
    <property type="entry name" value="DUF4241"/>
    <property type="match status" value="1"/>
</dbReference>